<reference evidence="2" key="2">
    <citation type="submission" date="2021-02" db="EMBL/GenBank/DDBJ databases">
        <authorList>
            <person name="Kimball J.A."/>
            <person name="Haas M.W."/>
            <person name="Macchietto M."/>
            <person name="Kono T."/>
            <person name="Duquette J."/>
            <person name="Shao M."/>
        </authorList>
    </citation>
    <scope>NUCLEOTIDE SEQUENCE</scope>
    <source>
        <tissue evidence="2">Fresh leaf tissue</tissue>
    </source>
</reference>
<name>A0A8J6BVL8_ZIZPA</name>
<reference evidence="2" key="1">
    <citation type="journal article" date="2021" name="bioRxiv">
        <title>Whole Genome Assembly and Annotation of Northern Wild Rice, Zizania palustris L., Supports a Whole Genome Duplication in the Zizania Genus.</title>
        <authorList>
            <person name="Haas M."/>
            <person name="Kono T."/>
            <person name="Macchietto M."/>
            <person name="Millas R."/>
            <person name="McGilp L."/>
            <person name="Shao M."/>
            <person name="Duquette J."/>
            <person name="Hirsch C.N."/>
            <person name="Kimball J."/>
        </authorList>
    </citation>
    <scope>NUCLEOTIDE SEQUENCE</scope>
    <source>
        <tissue evidence="2">Fresh leaf tissue</tissue>
    </source>
</reference>
<feature type="region of interest" description="Disordered" evidence="1">
    <location>
        <begin position="1"/>
        <end position="27"/>
    </location>
</feature>
<dbReference type="InterPro" id="IPR040411">
    <property type="entry name" value="At5g23160-like"/>
</dbReference>
<evidence type="ECO:0000256" key="1">
    <source>
        <dbReference type="SAM" id="MobiDB-lite"/>
    </source>
</evidence>
<gene>
    <name evidence="2" type="ORF">GUJ93_ZPchr0012g20409</name>
</gene>
<proteinExistence type="predicted"/>
<dbReference type="Proteomes" id="UP000729402">
    <property type="component" value="Unassembled WGS sequence"/>
</dbReference>
<organism evidence="2 3">
    <name type="scientific">Zizania palustris</name>
    <name type="common">Northern wild rice</name>
    <dbReference type="NCBI Taxonomy" id="103762"/>
    <lineage>
        <taxon>Eukaryota</taxon>
        <taxon>Viridiplantae</taxon>
        <taxon>Streptophyta</taxon>
        <taxon>Embryophyta</taxon>
        <taxon>Tracheophyta</taxon>
        <taxon>Spermatophyta</taxon>
        <taxon>Magnoliopsida</taxon>
        <taxon>Liliopsida</taxon>
        <taxon>Poales</taxon>
        <taxon>Poaceae</taxon>
        <taxon>BOP clade</taxon>
        <taxon>Oryzoideae</taxon>
        <taxon>Oryzeae</taxon>
        <taxon>Zizaniinae</taxon>
        <taxon>Zizania</taxon>
    </lineage>
</organism>
<sequence length="313" mass="33012">MARQAEVGDGGRSAAPANGRRSGRRGFSWSGVLCFGGCRGEEAAVAGTPRGRPRLRRRTVPVDGGAGDEASSAARAADRETRGGEGEEDGEGEGPRRRRGGCFLLPLSCVPGLKRRIKGSNSNDHHRQRQRQRQRQQQEPIAPPPPQNVAAPRAELPPRDAAATVTTRRGAIADTRAPTTTRREPATTPRGAGGDAASVAGAKSDVEAGARSCRRGEFGPAVGLSVVAAVSMAGLLGGRLWAVVCLCAWFGALYTLHLKQRRPPPPPPPPPPPASHGGAGEEVVVDVNSKDYKKLVVLKGLLQRDRRQLPAYP</sequence>
<dbReference type="AlphaFoldDB" id="A0A8J6BVL8"/>
<comment type="caution">
    <text evidence="2">The sequence shown here is derived from an EMBL/GenBank/DDBJ whole genome shotgun (WGS) entry which is preliminary data.</text>
</comment>
<feature type="compositionally biased region" description="Low complexity" evidence="1">
    <location>
        <begin position="173"/>
        <end position="200"/>
    </location>
</feature>
<evidence type="ECO:0000313" key="2">
    <source>
        <dbReference type="EMBL" id="KAG8092038.1"/>
    </source>
</evidence>
<feature type="region of interest" description="Disordered" evidence="1">
    <location>
        <begin position="261"/>
        <end position="283"/>
    </location>
</feature>
<feature type="compositionally biased region" description="Basic and acidic residues" evidence="1">
    <location>
        <begin position="76"/>
        <end position="85"/>
    </location>
</feature>
<protein>
    <submittedName>
        <fullName evidence="2">Uncharacterized protein</fullName>
    </submittedName>
</protein>
<evidence type="ECO:0000313" key="3">
    <source>
        <dbReference type="Proteomes" id="UP000729402"/>
    </source>
</evidence>
<dbReference type="PANTHER" id="PTHR34379:SF19">
    <property type="entry name" value="OS10G0485900 PROTEIN"/>
    <property type="match status" value="1"/>
</dbReference>
<accession>A0A8J6BVL8</accession>
<dbReference type="EMBL" id="JAAALK010000080">
    <property type="protein sequence ID" value="KAG8092038.1"/>
    <property type="molecule type" value="Genomic_DNA"/>
</dbReference>
<keyword evidence="3" id="KW-1185">Reference proteome</keyword>
<feature type="region of interest" description="Disordered" evidence="1">
    <location>
        <begin position="43"/>
        <end position="200"/>
    </location>
</feature>
<dbReference type="PANTHER" id="PTHR34379">
    <property type="entry name" value="OS07G0553800 PROTEIN"/>
    <property type="match status" value="1"/>
</dbReference>
<feature type="compositionally biased region" description="Pro residues" evidence="1">
    <location>
        <begin position="263"/>
        <end position="274"/>
    </location>
</feature>
<dbReference type="OrthoDB" id="696494at2759"/>